<keyword evidence="3" id="KW-1185">Reference proteome</keyword>
<accession>A0A7G5BVV5</accession>
<evidence type="ECO:0000313" key="2">
    <source>
        <dbReference type="EMBL" id="QMV41089.1"/>
    </source>
</evidence>
<dbReference type="AlphaFoldDB" id="A0A7G5BVV5"/>
<feature type="region of interest" description="Disordered" evidence="1">
    <location>
        <begin position="80"/>
        <end position="103"/>
    </location>
</feature>
<dbReference type="Proteomes" id="UP000515679">
    <property type="component" value="Chromosome"/>
</dbReference>
<organism evidence="2 3">
    <name type="scientific">Cohnella cholangitidis</name>
    <dbReference type="NCBI Taxonomy" id="2598458"/>
    <lineage>
        <taxon>Bacteria</taxon>
        <taxon>Bacillati</taxon>
        <taxon>Bacillota</taxon>
        <taxon>Bacilli</taxon>
        <taxon>Bacillales</taxon>
        <taxon>Paenibacillaceae</taxon>
        <taxon>Cohnella</taxon>
    </lineage>
</organism>
<evidence type="ECO:0000313" key="3">
    <source>
        <dbReference type="Proteomes" id="UP000515679"/>
    </source>
</evidence>
<gene>
    <name evidence="2" type="ORF">FPL14_07690</name>
</gene>
<dbReference type="KEGG" id="cchl:FPL14_07690"/>
<feature type="compositionally biased region" description="Basic and acidic residues" evidence="1">
    <location>
        <begin position="11"/>
        <end position="22"/>
    </location>
</feature>
<protein>
    <submittedName>
        <fullName evidence="2">Uncharacterized protein</fullName>
    </submittedName>
</protein>
<dbReference type="RefSeq" id="WP_182302450.1">
    <property type="nucleotide sequence ID" value="NZ_CP041969.1"/>
</dbReference>
<name>A0A7G5BVV5_9BACL</name>
<evidence type="ECO:0000256" key="1">
    <source>
        <dbReference type="SAM" id="MobiDB-lite"/>
    </source>
</evidence>
<feature type="region of interest" description="Disordered" evidence="1">
    <location>
        <begin position="1"/>
        <end position="43"/>
    </location>
</feature>
<proteinExistence type="predicted"/>
<dbReference type="EMBL" id="CP041969">
    <property type="protein sequence ID" value="QMV41089.1"/>
    <property type="molecule type" value="Genomic_DNA"/>
</dbReference>
<sequence length="112" mass="12031">MEQDGIGSVADRGRPEAMRETDGENAGVRAPAPVRVQDREKATVPVRLKNTESAARRADVTNVFRERKSQVAPDLKEIGNRAGNGWIRSGHRTSGDQAPSGSETAVLALVLL</sequence>
<reference evidence="2 3" key="1">
    <citation type="submission" date="2019-07" db="EMBL/GenBank/DDBJ databases">
        <authorList>
            <person name="Kim J.K."/>
            <person name="Cheong H.-M."/>
            <person name="Choi Y."/>
            <person name="Hwang K.J."/>
            <person name="Lee S."/>
            <person name="Choi C."/>
        </authorList>
    </citation>
    <scope>NUCLEOTIDE SEQUENCE [LARGE SCALE GENOMIC DNA]</scope>
    <source>
        <strain evidence="2 3">KS 22</strain>
    </source>
</reference>